<evidence type="ECO:0000313" key="14">
    <source>
        <dbReference type="RefSeq" id="XP_036363183.1"/>
    </source>
</evidence>
<protein>
    <submittedName>
        <fullName evidence="13 14">Isotocin receptor-like</fullName>
    </submittedName>
</protein>
<feature type="transmembrane region" description="Helical" evidence="10">
    <location>
        <begin position="336"/>
        <end position="353"/>
    </location>
</feature>
<comment type="similarity">
    <text evidence="8">Belongs to the G-protein coupled receptor 1 family.</text>
</comment>
<evidence type="ECO:0000256" key="4">
    <source>
        <dbReference type="ARBA" id="ARBA00023040"/>
    </source>
</evidence>
<dbReference type="RefSeq" id="XP_036363183.1">
    <property type="nucleotide sequence ID" value="XM_036507290.1"/>
</dbReference>
<feature type="compositionally biased region" description="Low complexity" evidence="9">
    <location>
        <begin position="243"/>
        <end position="257"/>
    </location>
</feature>
<keyword evidence="2 8" id="KW-0812">Transmembrane</keyword>
<evidence type="ECO:0000256" key="8">
    <source>
        <dbReference type="RuleBase" id="RU000688"/>
    </source>
</evidence>
<feature type="transmembrane region" description="Helical" evidence="10">
    <location>
        <begin position="204"/>
        <end position="224"/>
    </location>
</feature>
<reference evidence="13 14" key="1">
    <citation type="submission" date="2025-08" db="UniProtKB">
        <authorList>
            <consortium name="RefSeq"/>
        </authorList>
    </citation>
    <scope>IDENTIFICATION</scope>
</reference>
<feature type="transmembrane region" description="Helical" evidence="10">
    <location>
        <begin position="60"/>
        <end position="78"/>
    </location>
</feature>
<evidence type="ECO:0000256" key="6">
    <source>
        <dbReference type="ARBA" id="ARBA00023170"/>
    </source>
</evidence>
<feature type="transmembrane region" description="Helical" evidence="10">
    <location>
        <begin position="98"/>
        <end position="116"/>
    </location>
</feature>
<dbReference type="PANTHER" id="PTHR24238:SF47">
    <property type="entry name" value="ECDYSTEROIDS_DOPAMINE RECEPTOR-RELATED"/>
    <property type="match status" value="1"/>
</dbReference>
<accession>A0A6P7SX64</accession>
<evidence type="ECO:0000256" key="10">
    <source>
        <dbReference type="SAM" id="Phobius"/>
    </source>
</evidence>
<dbReference type="AlphaFoldDB" id="A0A6P7SX64"/>
<dbReference type="KEGG" id="osn:115217305"/>
<feature type="region of interest" description="Disordered" evidence="9">
    <location>
        <begin position="276"/>
        <end position="328"/>
    </location>
</feature>
<evidence type="ECO:0000259" key="11">
    <source>
        <dbReference type="PROSITE" id="PS50262"/>
    </source>
</evidence>
<keyword evidence="5 10" id="KW-0472">Membrane</keyword>
<dbReference type="SUPFAM" id="SSF81321">
    <property type="entry name" value="Family A G protein-coupled receptor-like"/>
    <property type="match status" value="1"/>
</dbReference>
<evidence type="ECO:0000256" key="9">
    <source>
        <dbReference type="SAM" id="MobiDB-lite"/>
    </source>
</evidence>
<evidence type="ECO:0000256" key="7">
    <source>
        <dbReference type="ARBA" id="ARBA00023224"/>
    </source>
</evidence>
<feature type="transmembrane region" description="Helical" evidence="10">
    <location>
        <begin position="24"/>
        <end position="48"/>
    </location>
</feature>
<sequence length="405" mass="45348">MDIHTMDTKCNMTVTYSDWTLEQYILSVIISLYALVGTVGNVLILIVYLKKQDRKSSSTFIRVLALLDLCVCMFVMPYTIVYELRGVTSDAICHSFEVVRHFCIMASNASLVAIALERCVAVRRPTRRLSLSQVNKGMIVIVVISVVLAIPSVFIFAVVPGPYKINSGNCTEDIINTRNPPFCHFTMSYLGEIGTRSYQALLSMSYGLACFSIVVLYTLIYTKLWKKAQLRKKLSNPLGIPTSSSSSNSSSDRSTPSVGTEKKKYFDEMSDSTGCTLNNARKLTPSVDSDVDSGVQSPTPPLSSNGDRKSTKGSESCKTHGKFSDKRRSMHHNRTAKMLFLCTIIYIVAWVPFWLDIFSITNSLILRYLFLVGNASNPIVYGIVNDRVREEVCKLFRRRKRSGYP</sequence>
<evidence type="ECO:0000256" key="3">
    <source>
        <dbReference type="ARBA" id="ARBA00022989"/>
    </source>
</evidence>
<dbReference type="RefSeq" id="XP_029642814.1">
    <property type="nucleotide sequence ID" value="XM_029786954.2"/>
</dbReference>
<name>A0A6P7SX64_9MOLL</name>
<dbReference type="PRINTS" id="PR00237">
    <property type="entry name" value="GPCRRHODOPSN"/>
</dbReference>
<dbReference type="InterPro" id="IPR017452">
    <property type="entry name" value="GPCR_Rhodpsn_7TM"/>
</dbReference>
<feature type="compositionally biased region" description="Basic and acidic residues" evidence="9">
    <location>
        <begin position="306"/>
        <end position="327"/>
    </location>
</feature>
<comment type="subcellular location">
    <subcellularLocation>
        <location evidence="1">Membrane</location>
        <topology evidence="1">Multi-pass membrane protein</topology>
    </subcellularLocation>
</comment>
<keyword evidence="7 8" id="KW-0807">Transducer</keyword>
<feature type="transmembrane region" description="Helical" evidence="10">
    <location>
        <begin position="365"/>
        <end position="384"/>
    </location>
</feature>
<evidence type="ECO:0000313" key="13">
    <source>
        <dbReference type="RefSeq" id="XP_029642814.1"/>
    </source>
</evidence>
<evidence type="ECO:0000313" key="12">
    <source>
        <dbReference type="Proteomes" id="UP000515154"/>
    </source>
</evidence>
<feature type="compositionally biased region" description="Low complexity" evidence="9">
    <location>
        <begin position="286"/>
        <end position="295"/>
    </location>
</feature>
<feature type="transmembrane region" description="Helical" evidence="10">
    <location>
        <begin position="137"/>
        <end position="159"/>
    </location>
</feature>
<feature type="region of interest" description="Disordered" evidence="9">
    <location>
        <begin position="238"/>
        <end position="263"/>
    </location>
</feature>
<keyword evidence="3 10" id="KW-1133">Transmembrane helix</keyword>
<dbReference type="Pfam" id="PF00001">
    <property type="entry name" value="7tm_1"/>
    <property type="match status" value="1"/>
</dbReference>
<keyword evidence="4 8" id="KW-0297">G-protein coupled receptor</keyword>
<evidence type="ECO:0000256" key="2">
    <source>
        <dbReference type="ARBA" id="ARBA00022692"/>
    </source>
</evidence>
<organism evidence="12 14">
    <name type="scientific">Octopus sinensis</name>
    <name type="common">East Asian common octopus</name>
    <dbReference type="NCBI Taxonomy" id="2607531"/>
    <lineage>
        <taxon>Eukaryota</taxon>
        <taxon>Metazoa</taxon>
        <taxon>Spiralia</taxon>
        <taxon>Lophotrochozoa</taxon>
        <taxon>Mollusca</taxon>
        <taxon>Cephalopoda</taxon>
        <taxon>Coleoidea</taxon>
        <taxon>Octopodiformes</taxon>
        <taxon>Octopoda</taxon>
        <taxon>Incirrata</taxon>
        <taxon>Octopodidae</taxon>
        <taxon>Octopus</taxon>
    </lineage>
</organism>
<dbReference type="PROSITE" id="PS00237">
    <property type="entry name" value="G_PROTEIN_RECEP_F1_1"/>
    <property type="match status" value="1"/>
</dbReference>
<gene>
    <name evidence="13 14" type="primary">LOC115217305</name>
</gene>
<dbReference type="InterPro" id="IPR000276">
    <property type="entry name" value="GPCR_Rhodpsn"/>
</dbReference>
<proteinExistence type="inferred from homology"/>
<dbReference type="GO" id="GO:0004930">
    <property type="term" value="F:G protein-coupled receptor activity"/>
    <property type="evidence" value="ECO:0007669"/>
    <property type="project" value="UniProtKB-KW"/>
</dbReference>
<dbReference type="Gene3D" id="1.20.1070.10">
    <property type="entry name" value="Rhodopsin 7-helix transmembrane proteins"/>
    <property type="match status" value="1"/>
</dbReference>
<dbReference type="PROSITE" id="PS50262">
    <property type="entry name" value="G_PROTEIN_RECEP_F1_2"/>
    <property type="match status" value="1"/>
</dbReference>
<keyword evidence="6 8" id="KW-0675">Receptor</keyword>
<dbReference type="Proteomes" id="UP000515154">
    <property type="component" value="Linkage group LG11"/>
</dbReference>
<dbReference type="PANTHER" id="PTHR24238">
    <property type="entry name" value="G-PROTEIN COUPLED RECEPTOR"/>
    <property type="match status" value="1"/>
</dbReference>
<dbReference type="SMART" id="SM01381">
    <property type="entry name" value="7TM_GPCR_Srsx"/>
    <property type="match status" value="1"/>
</dbReference>
<feature type="domain" description="G-protein coupled receptors family 1 profile" evidence="11">
    <location>
        <begin position="40"/>
        <end position="381"/>
    </location>
</feature>
<evidence type="ECO:0000256" key="5">
    <source>
        <dbReference type="ARBA" id="ARBA00023136"/>
    </source>
</evidence>
<keyword evidence="12" id="KW-1185">Reference proteome</keyword>
<dbReference type="GO" id="GO:0016020">
    <property type="term" value="C:membrane"/>
    <property type="evidence" value="ECO:0007669"/>
    <property type="project" value="UniProtKB-SubCell"/>
</dbReference>
<evidence type="ECO:0000256" key="1">
    <source>
        <dbReference type="ARBA" id="ARBA00004141"/>
    </source>
</evidence>
<dbReference type="CDD" id="cd00637">
    <property type="entry name" value="7tm_classA_rhodopsin-like"/>
    <property type="match status" value="1"/>
</dbReference>